<dbReference type="RefSeq" id="WP_142052065.1">
    <property type="nucleotide sequence ID" value="NZ_VFPA01000001.1"/>
</dbReference>
<dbReference type="Pfam" id="PF02597">
    <property type="entry name" value="ThiS"/>
    <property type="match status" value="1"/>
</dbReference>
<dbReference type="AlphaFoldDB" id="A0A543E2F4"/>
<evidence type="ECO:0000313" key="1">
    <source>
        <dbReference type="EMBL" id="TQM15760.1"/>
    </source>
</evidence>
<dbReference type="PANTHER" id="PTHR34472">
    <property type="entry name" value="SULFUR CARRIER PROTEIN THIS"/>
    <property type="match status" value="1"/>
</dbReference>
<dbReference type="InterPro" id="IPR010035">
    <property type="entry name" value="Thi_S"/>
</dbReference>
<organism evidence="1 2">
    <name type="scientific">Pseudonocardia kunmingensis</name>
    <dbReference type="NCBI Taxonomy" id="630975"/>
    <lineage>
        <taxon>Bacteria</taxon>
        <taxon>Bacillati</taxon>
        <taxon>Actinomycetota</taxon>
        <taxon>Actinomycetes</taxon>
        <taxon>Pseudonocardiales</taxon>
        <taxon>Pseudonocardiaceae</taxon>
        <taxon>Pseudonocardia</taxon>
    </lineage>
</organism>
<gene>
    <name evidence="1" type="ORF">FB558_2552</name>
</gene>
<dbReference type="Proteomes" id="UP000315677">
    <property type="component" value="Unassembled WGS sequence"/>
</dbReference>
<dbReference type="InterPro" id="IPR016155">
    <property type="entry name" value="Mopterin_synth/thiamin_S_b"/>
</dbReference>
<accession>A0A543E2F4</accession>
<dbReference type="InterPro" id="IPR012675">
    <property type="entry name" value="Beta-grasp_dom_sf"/>
</dbReference>
<dbReference type="CDD" id="cd00565">
    <property type="entry name" value="Ubl_ThiS"/>
    <property type="match status" value="1"/>
</dbReference>
<dbReference type="EMBL" id="VFPA01000001">
    <property type="protein sequence ID" value="TQM15760.1"/>
    <property type="molecule type" value="Genomic_DNA"/>
</dbReference>
<dbReference type="PANTHER" id="PTHR34472:SF1">
    <property type="entry name" value="SULFUR CARRIER PROTEIN THIS"/>
    <property type="match status" value="1"/>
</dbReference>
<dbReference type="NCBIfam" id="TIGR01683">
    <property type="entry name" value="thiS"/>
    <property type="match status" value="1"/>
</dbReference>
<evidence type="ECO:0000313" key="2">
    <source>
        <dbReference type="Proteomes" id="UP000315677"/>
    </source>
</evidence>
<keyword evidence="2" id="KW-1185">Reference proteome</keyword>
<dbReference type="SUPFAM" id="SSF54285">
    <property type="entry name" value="MoaD/ThiS"/>
    <property type="match status" value="1"/>
</dbReference>
<protein>
    <submittedName>
        <fullName evidence="1">Sulfur carrier protein</fullName>
    </submittedName>
</protein>
<dbReference type="OrthoDB" id="163636at2"/>
<name>A0A543E2F4_9PSEU</name>
<proteinExistence type="predicted"/>
<dbReference type="InterPro" id="IPR003749">
    <property type="entry name" value="ThiS/MoaD-like"/>
</dbReference>
<dbReference type="Gene3D" id="3.10.20.30">
    <property type="match status" value="1"/>
</dbReference>
<comment type="caution">
    <text evidence="1">The sequence shown here is derived from an EMBL/GenBank/DDBJ whole genome shotgun (WGS) entry which is preliminary data.</text>
</comment>
<reference evidence="1 2" key="1">
    <citation type="submission" date="2019-06" db="EMBL/GenBank/DDBJ databases">
        <title>Sequencing the genomes of 1000 actinobacteria strains.</title>
        <authorList>
            <person name="Klenk H.-P."/>
        </authorList>
    </citation>
    <scope>NUCLEOTIDE SEQUENCE [LARGE SCALE GENOMIC DNA]</scope>
    <source>
        <strain evidence="1 2">DSM 45301</strain>
    </source>
</reference>
<sequence length="66" mass="6768">MQVWINGEQRELADGARVRDALDALGAPGNGVAVAVDGEVVPRAEWPSTALADGARIEVLTAVQGG</sequence>